<protein>
    <recommendedName>
        <fullName evidence="3">Tetratricopeptide repeat protein</fullName>
    </recommendedName>
</protein>
<dbReference type="EMBL" id="JAFLCK010000018">
    <property type="protein sequence ID" value="MBN8661241.1"/>
    <property type="molecule type" value="Genomic_DNA"/>
</dbReference>
<evidence type="ECO:0008006" key="3">
    <source>
        <dbReference type="Google" id="ProtNLM"/>
    </source>
</evidence>
<reference evidence="1" key="1">
    <citation type="submission" date="2021-02" db="EMBL/GenBank/DDBJ databases">
        <title>Genome-Resolved Metagenomics of a Microbial Community Performing Photosynthetic Biological Nutrient Removal.</title>
        <authorList>
            <person name="Mcdaniel E.A."/>
        </authorList>
    </citation>
    <scope>NUCLEOTIDE SEQUENCE</scope>
    <source>
        <strain evidence="1">UWPOB_OBS1</strain>
    </source>
</reference>
<organism evidence="1 2">
    <name type="scientific">Candidatus Obscuribacter phosphatis</name>
    <dbReference type="NCBI Taxonomy" id="1906157"/>
    <lineage>
        <taxon>Bacteria</taxon>
        <taxon>Bacillati</taxon>
        <taxon>Candidatus Melainabacteria</taxon>
        <taxon>Candidatus Obscuribacterales</taxon>
        <taxon>Candidatus Obscuribacteraceae</taxon>
        <taxon>Candidatus Obscuribacter</taxon>
    </lineage>
</organism>
<dbReference type="Proteomes" id="UP000664277">
    <property type="component" value="Unassembled WGS sequence"/>
</dbReference>
<dbReference type="AlphaFoldDB" id="A0A8J7PDM2"/>
<comment type="caution">
    <text evidence="1">The sequence shown here is derived from an EMBL/GenBank/DDBJ whole genome shotgun (WGS) entry which is preliminary data.</text>
</comment>
<evidence type="ECO:0000313" key="2">
    <source>
        <dbReference type="Proteomes" id="UP000664277"/>
    </source>
</evidence>
<gene>
    <name evidence="1" type="ORF">J0M35_12815</name>
</gene>
<proteinExistence type="predicted"/>
<accession>A0A8J7PDM2</accession>
<evidence type="ECO:0000313" key="1">
    <source>
        <dbReference type="EMBL" id="MBN8661241.1"/>
    </source>
</evidence>
<sequence>MFDASKLLGVSLKSGEWLHFKKKAGDVVKEQLGTKTQTTYFSHSMGLHLEYDKGKQRFDGIWIYFSEEHGYGTYSCTLPFGITSSDTREAVQSRLMKSPFTSGPYKRSEPIPENGFTDEEWIQYMQRDVTEPPTMTWDQYLIEPYSLIAYFYVAAPHGISFMHLSLATDGDRKNAEIREIARNDPNRAAELLAERSALSQRSFSYTSHLEIADLYERAGNLIDAEKHLKEAVERGTRETYGACKQSLLLKYAGFFERQGKDKHALHLLFEAHQDGKRRKTYLSEEIEAKLRLLASKLALPEEQLEEMLASRAVSGE</sequence>
<name>A0A8J7PDM2_9BACT</name>